<protein>
    <submittedName>
        <fullName evidence="2">Tetratricopeptide repeat domain 12</fullName>
    </submittedName>
</protein>
<dbReference type="KEGG" id="sfm:108928625"/>
<dbReference type="GO" id="GO:0007288">
    <property type="term" value="P:sperm axoneme assembly"/>
    <property type="evidence" value="ECO:0007669"/>
    <property type="project" value="TreeGrafter"/>
</dbReference>
<dbReference type="InterPro" id="IPR043195">
    <property type="entry name" value="TTC12"/>
</dbReference>
<accession>A0A8C9UXQ7</accession>
<dbReference type="InterPro" id="IPR019734">
    <property type="entry name" value="TPR_rpt"/>
</dbReference>
<evidence type="ECO:0000313" key="3">
    <source>
        <dbReference type="Proteomes" id="UP000694397"/>
    </source>
</evidence>
<dbReference type="GeneID" id="108928625"/>
<reference evidence="2" key="3">
    <citation type="submission" date="2025-09" db="UniProtKB">
        <authorList>
            <consortium name="Ensembl"/>
        </authorList>
    </citation>
    <scope>IDENTIFICATION</scope>
</reference>
<dbReference type="InterPro" id="IPR016024">
    <property type="entry name" value="ARM-type_fold"/>
</dbReference>
<sequence>MKNEAEDLERFLQRVDEISGLMQELSSSNVTRQKEAVEKADYLLSLWEDEEPCRTRLNRTVSNTRPSSPKIGQAVLPNLNNSDLSSESFMKALEKDAAERSKRRRENEKIANAFRMSGNEAFTQGDYEAAVQQYSAGLDVLRDAETLYTNRAQAFIKLQKYKEAISDCDWALKCNKKSVKAYVHKGKANLALQNYTEARACYQRILEIEPDRAAMVQEYLTRVDLQEKKDIQEKEAWEQLDKGNKGAVCVCELLKNLHKSAETIQYYFGGVELLTNAIVDCAGQTLFRLHNGFSIINNNNTVRSCLSQSSAAPFMEELCVSVLRLWTQVCRGNEENQQVLIQCPSSREHIVNLLGSGKGSIREACLALLCLYVETQYGRHLVIENLNMPMLVENLWKCLSGTPSSQTSALGILEHLAEEPRFQIHMRRNFTALFISPFAHLLRNITESNQEWFPQLVSVMGRMATDDVIRKEAACCLECWDAFLIAMERCTEGNYRDVLYSLLGLMINLSSKPSPAVQECAGMAGRRCMDLLSDPDGGIITRSAGLLSTLLPHSPAAAQEVTQAGAVQKLLKLLKAQNVGQTTTRFSIKALAVCTARSQDARAQLLALDKRMRVLRRLLAGSDEVAMGNAALCLGHCVEERGAASALLGSDVVPLLLRLAGGDAGGAGVQQNGAVALGKLCNAEPRHILKLRELHGLEILHSCMKLIT</sequence>
<evidence type="ECO:0000256" key="1">
    <source>
        <dbReference type="PROSITE-ProRule" id="PRU00339"/>
    </source>
</evidence>
<dbReference type="Pfam" id="PF13432">
    <property type="entry name" value="TPR_16"/>
    <property type="match status" value="1"/>
</dbReference>
<dbReference type="PANTHER" id="PTHR46540:SF1">
    <property type="entry name" value="TETRATRICOPEPTIDE REPEAT PROTEIN 12"/>
    <property type="match status" value="1"/>
</dbReference>
<dbReference type="PANTHER" id="PTHR46540">
    <property type="entry name" value="TETRATRICOPEPTIDE REPEAT PROTEIN 12"/>
    <property type="match status" value="1"/>
</dbReference>
<name>A0A8C9UXQ7_SCLFO</name>
<proteinExistence type="predicted"/>
<dbReference type="RefSeq" id="XP_018598153.2">
    <property type="nucleotide sequence ID" value="XM_018742637.2"/>
</dbReference>
<dbReference type="Gene3D" id="1.25.40.10">
    <property type="entry name" value="Tetratricopeptide repeat domain"/>
    <property type="match status" value="1"/>
</dbReference>
<keyword evidence="3" id="KW-1185">Reference proteome</keyword>
<dbReference type="GeneTree" id="ENSGT00940000164257"/>
<organism evidence="2 3">
    <name type="scientific">Scleropages formosus</name>
    <name type="common">Asian bonytongue</name>
    <name type="synonym">Osteoglossum formosum</name>
    <dbReference type="NCBI Taxonomy" id="113540"/>
    <lineage>
        <taxon>Eukaryota</taxon>
        <taxon>Metazoa</taxon>
        <taxon>Chordata</taxon>
        <taxon>Craniata</taxon>
        <taxon>Vertebrata</taxon>
        <taxon>Euteleostomi</taxon>
        <taxon>Actinopterygii</taxon>
        <taxon>Neopterygii</taxon>
        <taxon>Teleostei</taxon>
        <taxon>Osteoglossocephala</taxon>
        <taxon>Osteoglossomorpha</taxon>
        <taxon>Osteoglossiformes</taxon>
        <taxon>Osteoglossidae</taxon>
        <taxon>Scleropages</taxon>
    </lineage>
</organism>
<keyword evidence="1" id="KW-0802">TPR repeat</keyword>
<dbReference type="InterPro" id="IPR011989">
    <property type="entry name" value="ARM-like"/>
</dbReference>
<dbReference type="GO" id="GO:0070286">
    <property type="term" value="P:axonemal dynein complex assembly"/>
    <property type="evidence" value="ECO:0007669"/>
    <property type="project" value="TreeGrafter"/>
</dbReference>
<dbReference type="SUPFAM" id="SSF48452">
    <property type="entry name" value="TPR-like"/>
    <property type="match status" value="1"/>
</dbReference>
<feature type="repeat" description="TPR" evidence="1">
    <location>
        <begin position="179"/>
        <end position="212"/>
    </location>
</feature>
<dbReference type="GO" id="GO:0061371">
    <property type="term" value="P:determination of heart left/right asymmetry"/>
    <property type="evidence" value="ECO:0007669"/>
    <property type="project" value="Ensembl"/>
</dbReference>
<reference evidence="2 3" key="1">
    <citation type="submission" date="2019-04" db="EMBL/GenBank/DDBJ databases">
        <authorList>
            <consortium name="Wellcome Sanger Institute Data Sharing"/>
        </authorList>
    </citation>
    <scope>NUCLEOTIDE SEQUENCE [LARGE SCALE GENOMIC DNA]</scope>
</reference>
<dbReference type="GO" id="GO:0005737">
    <property type="term" value="C:cytoplasm"/>
    <property type="evidence" value="ECO:0007669"/>
    <property type="project" value="TreeGrafter"/>
</dbReference>
<dbReference type="SMART" id="SM00028">
    <property type="entry name" value="TPR"/>
    <property type="match status" value="3"/>
</dbReference>
<gene>
    <name evidence="2" type="primary">ttc12</name>
</gene>
<dbReference type="Gene3D" id="1.25.10.10">
    <property type="entry name" value="Leucine-rich Repeat Variant"/>
    <property type="match status" value="2"/>
</dbReference>
<evidence type="ECO:0000313" key="2">
    <source>
        <dbReference type="Ensembl" id="ENSSFOP00015003502.2"/>
    </source>
</evidence>
<dbReference type="CTD" id="54970"/>
<dbReference type="OrthoDB" id="629492at2759"/>
<dbReference type="AlphaFoldDB" id="A0A8C9UXQ7"/>
<dbReference type="GO" id="GO:0005813">
    <property type="term" value="C:centrosome"/>
    <property type="evidence" value="ECO:0007669"/>
    <property type="project" value="TreeGrafter"/>
</dbReference>
<dbReference type="Proteomes" id="UP000694397">
    <property type="component" value="Chromosome 10"/>
</dbReference>
<dbReference type="PROSITE" id="PS50005">
    <property type="entry name" value="TPR"/>
    <property type="match status" value="1"/>
</dbReference>
<reference evidence="2" key="2">
    <citation type="submission" date="2025-08" db="UniProtKB">
        <authorList>
            <consortium name="Ensembl"/>
        </authorList>
    </citation>
    <scope>IDENTIFICATION</scope>
</reference>
<dbReference type="InterPro" id="IPR011990">
    <property type="entry name" value="TPR-like_helical_dom_sf"/>
</dbReference>
<dbReference type="SUPFAM" id="SSF48371">
    <property type="entry name" value="ARM repeat"/>
    <property type="match status" value="1"/>
</dbReference>
<dbReference type="Ensembl" id="ENSSFOT00015003559.2">
    <property type="protein sequence ID" value="ENSSFOP00015003502.2"/>
    <property type="gene ID" value="ENSSFOG00015002301.2"/>
</dbReference>